<feature type="compositionally biased region" description="Low complexity" evidence="2">
    <location>
        <begin position="160"/>
        <end position="181"/>
    </location>
</feature>
<sequence>SAELERQLLNARMELENLKSQLEAFEEDQENLQSLERQLTPAETDVRQKDQDLRNAQKELEDVRRRFNSCFEENQMLKSQLHYLNVVTDELSKTRAALENANQVIYICIFILFYFIYVHIYVYLCVVQKKKENGQLKQAMEGLSPTRPMVATTLNATPNATLTQTRPSPSSSPSQKIPQTQAHMEHPRTHSLVQALSSNDLEEDIGTDDIYRTGSLSPRMSTFVFLFFSLFEVLKKIYKKTDDRVNVKTNLVK</sequence>
<evidence type="ECO:0000256" key="2">
    <source>
        <dbReference type="SAM" id="MobiDB-lite"/>
    </source>
</evidence>
<proteinExistence type="predicted"/>
<keyword evidence="5" id="KW-1185">Reference proteome</keyword>
<keyword evidence="3" id="KW-0812">Transmembrane</keyword>
<dbReference type="AlphaFoldDB" id="X6M768"/>
<keyword evidence="3" id="KW-0472">Membrane</keyword>
<keyword evidence="3" id="KW-1133">Transmembrane helix</keyword>
<evidence type="ECO:0000313" key="4">
    <source>
        <dbReference type="EMBL" id="ETO09838.1"/>
    </source>
</evidence>
<accession>X6M768</accession>
<feature type="coiled-coil region" evidence="1">
    <location>
        <begin position="1"/>
        <end position="104"/>
    </location>
</feature>
<feature type="non-terminal residue" evidence="4">
    <location>
        <position position="1"/>
    </location>
</feature>
<protein>
    <recommendedName>
        <fullName evidence="6">Viral A-type inclusion protein</fullName>
    </recommendedName>
</protein>
<gene>
    <name evidence="4" type="ORF">RFI_27539</name>
</gene>
<reference evidence="4 5" key="1">
    <citation type="journal article" date="2013" name="Curr. Biol.">
        <title>The Genome of the Foraminiferan Reticulomyxa filosa.</title>
        <authorList>
            <person name="Glockner G."/>
            <person name="Hulsmann N."/>
            <person name="Schleicher M."/>
            <person name="Noegel A.A."/>
            <person name="Eichinger L."/>
            <person name="Gallinger C."/>
            <person name="Pawlowski J."/>
            <person name="Sierra R."/>
            <person name="Euteneuer U."/>
            <person name="Pillet L."/>
            <person name="Moustafa A."/>
            <person name="Platzer M."/>
            <person name="Groth M."/>
            <person name="Szafranski K."/>
            <person name="Schliwa M."/>
        </authorList>
    </citation>
    <scope>NUCLEOTIDE SEQUENCE [LARGE SCALE GENOMIC DNA]</scope>
</reference>
<feature type="transmembrane region" description="Helical" evidence="3">
    <location>
        <begin position="104"/>
        <end position="124"/>
    </location>
</feature>
<dbReference type="Proteomes" id="UP000023152">
    <property type="component" value="Unassembled WGS sequence"/>
</dbReference>
<evidence type="ECO:0000256" key="1">
    <source>
        <dbReference type="SAM" id="Coils"/>
    </source>
</evidence>
<evidence type="ECO:0008006" key="6">
    <source>
        <dbReference type="Google" id="ProtNLM"/>
    </source>
</evidence>
<organism evidence="4 5">
    <name type="scientific">Reticulomyxa filosa</name>
    <dbReference type="NCBI Taxonomy" id="46433"/>
    <lineage>
        <taxon>Eukaryota</taxon>
        <taxon>Sar</taxon>
        <taxon>Rhizaria</taxon>
        <taxon>Retaria</taxon>
        <taxon>Foraminifera</taxon>
        <taxon>Monothalamids</taxon>
        <taxon>Reticulomyxidae</taxon>
        <taxon>Reticulomyxa</taxon>
    </lineage>
</organism>
<feature type="region of interest" description="Disordered" evidence="2">
    <location>
        <begin position="160"/>
        <end position="184"/>
    </location>
</feature>
<evidence type="ECO:0000313" key="5">
    <source>
        <dbReference type="Proteomes" id="UP000023152"/>
    </source>
</evidence>
<comment type="caution">
    <text evidence="4">The sequence shown here is derived from an EMBL/GenBank/DDBJ whole genome shotgun (WGS) entry which is preliminary data.</text>
</comment>
<dbReference type="EMBL" id="ASPP01023878">
    <property type="protein sequence ID" value="ETO09838.1"/>
    <property type="molecule type" value="Genomic_DNA"/>
</dbReference>
<keyword evidence="1" id="KW-0175">Coiled coil</keyword>
<name>X6M768_RETFI</name>
<evidence type="ECO:0000256" key="3">
    <source>
        <dbReference type="SAM" id="Phobius"/>
    </source>
</evidence>